<evidence type="ECO:0000313" key="2">
    <source>
        <dbReference type="Proteomes" id="UP001218188"/>
    </source>
</evidence>
<organism evidence="1 2">
    <name type="scientific">Mycena alexandri</name>
    <dbReference type="NCBI Taxonomy" id="1745969"/>
    <lineage>
        <taxon>Eukaryota</taxon>
        <taxon>Fungi</taxon>
        <taxon>Dikarya</taxon>
        <taxon>Basidiomycota</taxon>
        <taxon>Agaricomycotina</taxon>
        <taxon>Agaricomycetes</taxon>
        <taxon>Agaricomycetidae</taxon>
        <taxon>Agaricales</taxon>
        <taxon>Marasmiineae</taxon>
        <taxon>Mycenaceae</taxon>
        <taxon>Mycena</taxon>
    </lineage>
</organism>
<keyword evidence="2" id="KW-1185">Reference proteome</keyword>
<gene>
    <name evidence="1" type="ORF">C8F04DRAFT_1278087</name>
</gene>
<name>A0AAD6RZR7_9AGAR</name>
<protein>
    <submittedName>
        <fullName evidence="1">Uncharacterized protein</fullName>
    </submittedName>
</protein>
<dbReference type="EMBL" id="JARJCM010000354">
    <property type="protein sequence ID" value="KAJ7018164.1"/>
    <property type="molecule type" value="Genomic_DNA"/>
</dbReference>
<sequence>MPPPKKLVRERLSHFNGAKLSPRKAIKRVAAIALSPVKARPQKKNRNTDPEDEVRRLNMEVAGIGRGWNANASL</sequence>
<evidence type="ECO:0000313" key="1">
    <source>
        <dbReference type="EMBL" id="KAJ7018164.1"/>
    </source>
</evidence>
<accession>A0AAD6RZR7</accession>
<dbReference type="AlphaFoldDB" id="A0AAD6RZR7"/>
<comment type="caution">
    <text evidence="1">The sequence shown here is derived from an EMBL/GenBank/DDBJ whole genome shotgun (WGS) entry which is preliminary data.</text>
</comment>
<proteinExistence type="predicted"/>
<dbReference type="Proteomes" id="UP001218188">
    <property type="component" value="Unassembled WGS sequence"/>
</dbReference>
<reference evidence="1" key="1">
    <citation type="submission" date="2023-03" db="EMBL/GenBank/DDBJ databases">
        <title>Massive genome expansion in bonnet fungi (Mycena s.s.) driven by repeated elements and novel gene families across ecological guilds.</title>
        <authorList>
            <consortium name="Lawrence Berkeley National Laboratory"/>
            <person name="Harder C.B."/>
            <person name="Miyauchi S."/>
            <person name="Viragh M."/>
            <person name="Kuo A."/>
            <person name="Thoen E."/>
            <person name="Andreopoulos B."/>
            <person name="Lu D."/>
            <person name="Skrede I."/>
            <person name="Drula E."/>
            <person name="Henrissat B."/>
            <person name="Morin E."/>
            <person name="Kohler A."/>
            <person name="Barry K."/>
            <person name="LaButti K."/>
            <person name="Morin E."/>
            <person name="Salamov A."/>
            <person name="Lipzen A."/>
            <person name="Mereny Z."/>
            <person name="Hegedus B."/>
            <person name="Baldrian P."/>
            <person name="Stursova M."/>
            <person name="Weitz H."/>
            <person name="Taylor A."/>
            <person name="Grigoriev I.V."/>
            <person name="Nagy L.G."/>
            <person name="Martin F."/>
            <person name="Kauserud H."/>
        </authorList>
    </citation>
    <scope>NUCLEOTIDE SEQUENCE</scope>
    <source>
        <strain evidence="1">CBHHK200</strain>
    </source>
</reference>